<dbReference type="PANTHER" id="PTHR10953">
    <property type="entry name" value="UBIQUITIN-ACTIVATING ENZYME E1"/>
    <property type="match status" value="1"/>
</dbReference>
<comment type="caution">
    <text evidence="2">The sequence shown here is derived from an EMBL/GenBank/DDBJ whole genome shotgun (WGS) entry which is preliminary data.</text>
</comment>
<dbReference type="SUPFAM" id="SSF69572">
    <property type="entry name" value="Activating enzymes of the ubiquitin-like proteins"/>
    <property type="match status" value="1"/>
</dbReference>
<dbReference type="InterPro" id="IPR035985">
    <property type="entry name" value="Ubiquitin-activating_enz"/>
</dbReference>
<dbReference type="EMBL" id="BNAH01000012">
    <property type="protein sequence ID" value="GHE97554.1"/>
    <property type="molecule type" value="Genomic_DNA"/>
</dbReference>
<organism evidence="2 3">
    <name type="scientific">Thalassotalea profundi</name>
    <dbReference type="NCBI Taxonomy" id="2036687"/>
    <lineage>
        <taxon>Bacteria</taxon>
        <taxon>Pseudomonadati</taxon>
        <taxon>Pseudomonadota</taxon>
        <taxon>Gammaproteobacteria</taxon>
        <taxon>Alteromonadales</taxon>
        <taxon>Colwelliaceae</taxon>
        <taxon>Thalassotalea</taxon>
    </lineage>
</organism>
<dbReference type="Gene3D" id="3.40.50.720">
    <property type="entry name" value="NAD(P)-binding Rossmann-like Domain"/>
    <property type="match status" value="1"/>
</dbReference>
<dbReference type="InterPro" id="IPR000594">
    <property type="entry name" value="ThiF_NAD_FAD-bd"/>
</dbReference>
<dbReference type="NCBIfam" id="NF004281">
    <property type="entry name" value="PRK05690.1"/>
    <property type="match status" value="1"/>
</dbReference>
<dbReference type="Proteomes" id="UP000626370">
    <property type="component" value="Unassembled WGS sequence"/>
</dbReference>
<keyword evidence="3" id="KW-1185">Reference proteome</keyword>
<dbReference type="InterPro" id="IPR045886">
    <property type="entry name" value="ThiF/MoeB/HesA"/>
</dbReference>
<dbReference type="PANTHER" id="PTHR10953:SF240">
    <property type="entry name" value="SULFUR CARRIER PROTEIN THIS ADENYLYLTRANSFERASE"/>
    <property type="match status" value="1"/>
</dbReference>
<sequence>MSLTDREYMRFSRHIMLDECGESGQSTIKNAHVLIVGMGGLGCAAAQYLAAAGVGTLTLVDHDQIELSNLQRQILYTEKDIHSAKVEVAKIKLMAMNSHLNVKAVHQSVFNINLNMMLNNIDVVLDCTDNISARHFINQACVNTQTKLVSASAIQGQGQLISFDFSQHRSPCYQCLVPDKTQVESSCSSLGVFSPLLGVMGSLQAAEVVKLLLNQHQTLNQLLCFDSWKMEFKSISLKADLDCECCGE</sequence>
<gene>
    <name evidence="2" type="ORF">GCM10011501_28950</name>
</gene>
<dbReference type="RefSeq" id="WP_189378966.1">
    <property type="nucleotide sequence ID" value="NZ_BNAH01000012.1"/>
</dbReference>
<proteinExistence type="predicted"/>
<dbReference type="Pfam" id="PF00899">
    <property type="entry name" value="ThiF"/>
    <property type="match status" value="1"/>
</dbReference>
<reference evidence="3" key="1">
    <citation type="journal article" date="2019" name="Int. J. Syst. Evol. Microbiol.">
        <title>The Global Catalogue of Microorganisms (GCM) 10K type strain sequencing project: providing services to taxonomists for standard genome sequencing and annotation.</title>
        <authorList>
            <consortium name="The Broad Institute Genomics Platform"/>
            <consortium name="The Broad Institute Genome Sequencing Center for Infectious Disease"/>
            <person name="Wu L."/>
            <person name="Ma J."/>
        </authorList>
    </citation>
    <scope>NUCLEOTIDE SEQUENCE [LARGE SCALE GENOMIC DNA]</scope>
    <source>
        <strain evidence="3">CGMCC 1.15922</strain>
    </source>
</reference>
<feature type="domain" description="THIF-type NAD/FAD binding fold" evidence="1">
    <location>
        <begin position="11"/>
        <end position="244"/>
    </location>
</feature>
<evidence type="ECO:0000259" key="1">
    <source>
        <dbReference type="Pfam" id="PF00899"/>
    </source>
</evidence>
<protein>
    <submittedName>
        <fullName evidence="2">Molybdopterin biosynthesis protein MoeB</fullName>
    </submittedName>
</protein>
<evidence type="ECO:0000313" key="2">
    <source>
        <dbReference type="EMBL" id="GHE97554.1"/>
    </source>
</evidence>
<name>A0ABQ3IYN3_9GAMM</name>
<accession>A0ABQ3IYN3</accession>
<dbReference type="CDD" id="cd00757">
    <property type="entry name" value="ThiF_MoeB_HesA_family"/>
    <property type="match status" value="1"/>
</dbReference>
<evidence type="ECO:0000313" key="3">
    <source>
        <dbReference type="Proteomes" id="UP000626370"/>
    </source>
</evidence>